<gene>
    <name evidence="1" type="ORF">LCGC14_2288860</name>
</gene>
<comment type="caution">
    <text evidence="1">The sequence shown here is derived from an EMBL/GenBank/DDBJ whole genome shotgun (WGS) entry which is preliminary data.</text>
</comment>
<protein>
    <submittedName>
        <fullName evidence="1">Uncharacterized protein</fullName>
    </submittedName>
</protein>
<dbReference type="EMBL" id="LAZR01032010">
    <property type="protein sequence ID" value="KKL52102.1"/>
    <property type="molecule type" value="Genomic_DNA"/>
</dbReference>
<proteinExistence type="predicted"/>
<reference evidence="1" key="1">
    <citation type="journal article" date="2015" name="Nature">
        <title>Complex archaea that bridge the gap between prokaryotes and eukaryotes.</title>
        <authorList>
            <person name="Spang A."/>
            <person name="Saw J.H."/>
            <person name="Jorgensen S.L."/>
            <person name="Zaremba-Niedzwiedzka K."/>
            <person name="Martijn J."/>
            <person name="Lind A.E."/>
            <person name="van Eijk R."/>
            <person name="Schleper C."/>
            <person name="Guy L."/>
            <person name="Ettema T.J."/>
        </authorList>
    </citation>
    <scope>NUCLEOTIDE SEQUENCE</scope>
</reference>
<name>A0A0F9FM09_9ZZZZ</name>
<sequence length="220" mass="22692">MQALQSGNLEQFIQGSFGNIGVPQTGLQQQASGGISQFLNQQSPEARTLQESRGALSGIVNQNSGQGIIDALQPGFERNLSLANQQGGRFGSANAVLRSRALDDFNLLSNQALQQGQQNQIGAAQILGMLSGQAGTADFGRLLQGFGVGTQQAGQADIETQRRLGLGTGLFGQANQAAFNVPSVQQPSALEQFSGAAGSAVGIFNALGGVFGGNQRSITT</sequence>
<accession>A0A0F9FM09</accession>
<evidence type="ECO:0000313" key="1">
    <source>
        <dbReference type="EMBL" id="KKL52102.1"/>
    </source>
</evidence>
<dbReference type="AlphaFoldDB" id="A0A0F9FM09"/>
<organism evidence="1">
    <name type="scientific">marine sediment metagenome</name>
    <dbReference type="NCBI Taxonomy" id="412755"/>
    <lineage>
        <taxon>unclassified sequences</taxon>
        <taxon>metagenomes</taxon>
        <taxon>ecological metagenomes</taxon>
    </lineage>
</organism>